<dbReference type="SMART" id="SM00895">
    <property type="entry name" value="FCD"/>
    <property type="match status" value="1"/>
</dbReference>
<dbReference type="Pfam" id="PF00392">
    <property type="entry name" value="GntR"/>
    <property type="match status" value="1"/>
</dbReference>
<dbReference type="InterPro" id="IPR000524">
    <property type="entry name" value="Tscrpt_reg_HTH_GntR"/>
</dbReference>
<protein>
    <submittedName>
        <fullName evidence="5">GntR family transcriptional regulator</fullName>
    </submittedName>
</protein>
<feature type="domain" description="HTH gntR-type" evidence="4">
    <location>
        <begin position="18"/>
        <end position="85"/>
    </location>
</feature>
<evidence type="ECO:0000256" key="3">
    <source>
        <dbReference type="ARBA" id="ARBA00023163"/>
    </source>
</evidence>
<gene>
    <name evidence="5" type="ORF">O4U47_06035</name>
</gene>
<dbReference type="RefSeq" id="WP_270676554.1">
    <property type="nucleotide sequence ID" value="NZ_JAQFWP010000007.1"/>
</dbReference>
<accession>A0ABT4TIG3</accession>
<dbReference type="PANTHER" id="PTHR43537:SF45">
    <property type="entry name" value="GNTR FAMILY REGULATORY PROTEIN"/>
    <property type="match status" value="1"/>
</dbReference>
<evidence type="ECO:0000256" key="2">
    <source>
        <dbReference type="ARBA" id="ARBA00023125"/>
    </source>
</evidence>
<dbReference type="InterPro" id="IPR036388">
    <property type="entry name" value="WH-like_DNA-bd_sf"/>
</dbReference>
<dbReference type="InterPro" id="IPR036390">
    <property type="entry name" value="WH_DNA-bd_sf"/>
</dbReference>
<dbReference type="PANTHER" id="PTHR43537">
    <property type="entry name" value="TRANSCRIPTIONAL REGULATOR, GNTR FAMILY"/>
    <property type="match status" value="1"/>
</dbReference>
<evidence type="ECO:0000259" key="4">
    <source>
        <dbReference type="PROSITE" id="PS50949"/>
    </source>
</evidence>
<dbReference type="SUPFAM" id="SSF46785">
    <property type="entry name" value="Winged helix' DNA-binding domain"/>
    <property type="match status" value="1"/>
</dbReference>
<dbReference type="InterPro" id="IPR008920">
    <property type="entry name" value="TF_FadR/GntR_C"/>
</dbReference>
<dbReference type="SMART" id="SM00345">
    <property type="entry name" value="HTH_GNTR"/>
    <property type="match status" value="1"/>
</dbReference>
<keyword evidence="6" id="KW-1185">Reference proteome</keyword>
<dbReference type="PROSITE" id="PS50949">
    <property type="entry name" value="HTH_GNTR"/>
    <property type="match status" value="1"/>
</dbReference>
<dbReference type="EMBL" id="JAQFWP010000007">
    <property type="protein sequence ID" value="MDA2804064.1"/>
    <property type="molecule type" value="Genomic_DNA"/>
</dbReference>
<dbReference type="Proteomes" id="UP001165685">
    <property type="component" value="Unassembled WGS sequence"/>
</dbReference>
<evidence type="ECO:0000256" key="1">
    <source>
        <dbReference type="ARBA" id="ARBA00023015"/>
    </source>
</evidence>
<dbReference type="Pfam" id="PF07729">
    <property type="entry name" value="FCD"/>
    <property type="match status" value="1"/>
</dbReference>
<evidence type="ECO:0000313" key="6">
    <source>
        <dbReference type="Proteomes" id="UP001165685"/>
    </source>
</evidence>
<sequence>MLDTEGGAAKKSPRKKKSSLSATAYFAIRDMLVTTRIPPGAPVHEEELTRTLGVGRTPVREAIKRLESERLVKVYPRRGVFATEVQLSDLSLLTEVRAPLEGEAAFQTARRATDRQRADLRDLRDGAADYGRGAEAQMVFDSRVHRAVYECSHNTYLEATLTLYYNLMLRIWYLYIDRLPGVTDHVGELVPLLETMIDGEDERARELAVEHIRGFEKAVLSVL</sequence>
<dbReference type="SUPFAM" id="SSF48008">
    <property type="entry name" value="GntR ligand-binding domain-like"/>
    <property type="match status" value="1"/>
</dbReference>
<evidence type="ECO:0000313" key="5">
    <source>
        <dbReference type="EMBL" id="MDA2804064.1"/>
    </source>
</evidence>
<keyword evidence="2" id="KW-0238">DNA-binding</keyword>
<dbReference type="Gene3D" id="1.10.10.10">
    <property type="entry name" value="Winged helix-like DNA-binding domain superfamily/Winged helix DNA-binding domain"/>
    <property type="match status" value="1"/>
</dbReference>
<keyword evidence="3" id="KW-0804">Transcription</keyword>
<comment type="caution">
    <text evidence="5">The sequence shown here is derived from an EMBL/GenBank/DDBJ whole genome shotgun (WGS) entry which is preliminary data.</text>
</comment>
<name>A0ABT4TIG3_9ACTN</name>
<dbReference type="InterPro" id="IPR011711">
    <property type="entry name" value="GntR_C"/>
</dbReference>
<keyword evidence="1" id="KW-0805">Transcription regulation</keyword>
<dbReference type="Gene3D" id="1.20.120.530">
    <property type="entry name" value="GntR ligand-binding domain-like"/>
    <property type="match status" value="1"/>
</dbReference>
<reference evidence="5" key="1">
    <citation type="submission" date="2023-01" db="EMBL/GenBank/DDBJ databases">
        <title>Draft genome sequence of Nocardiopsis sp. LSu2-4 isolated from halophytes.</title>
        <authorList>
            <person name="Duangmal K."/>
            <person name="Chantavorakit T."/>
        </authorList>
    </citation>
    <scope>NUCLEOTIDE SEQUENCE</scope>
    <source>
        <strain evidence="5">LSu2-4</strain>
    </source>
</reference>
<organism evidence="5 6">
    <name type="scientific">Nocardiopsis suaedae</name>
    <dbReference type="NCBI Taxonomy" id="3018444"/>
    <lineage>
        <taxon>Bacteria</taxon>
        <taxon>Bacillati</taxon>
        <taxon>Actinomycetota</taxon>
        <taxon>Actinomycetes</taxon>
        <taxon>Streptosporangiales</taxon>
        <taxon>Nocardiopsidaceae</taxon>
        <taxon>Nocardiopsis</taxon>
    </lineage>
</organism>
<proteinExistence type="predicted"/>